<evidence type="ECO:0000313" key="4">
    <source>
        <dbReference type="WBParaSite" id="HCON_00165320-00001"/>
    </source>
</evidence>
<dbReference type="GO" id="GO:0016020">
    <property type="term" value="C:membrane"/>
    <property type="evidence" value="ECO:0007669"/>
    <property type="project" value="InterPro"/>
</dbReference>
<feature type="domain" description="Neurotransmitter-gated ion-channel ligand-binding" evidence="2">
    <location>
        <begin position="28"/>
        <end position="229"/>
    </location>
</feature>
<evidence type="ECO:0000259" key="2">
    <source>
        <dbReference type="Pfam" id="PF02931"/>
    </source>
</evidence>
<dbReference type="GO" id="GO:0004888">
    <property type="term" value="F:transmembrane signaling receptor activity"/>
    <property type="evidence" value="ECO:0007669"/>
    <property type="project" value="InterPro"/>
</dbReference>
<reference evidence="4" key="1">
    <citation type="submission" date="2020-12" db="UniProtKB">
        <authorList>
            <consortium name="WormBaseParasite"/>
        </authorList>
    </citation>
    <scope>IDENTIFICATION</scope>
    <source>
        <strain evidence="4">MHco3</strain>
    </source>
</reference>
<dbReference type="Pfam" id="PF02931">
    <property type="entry name" value="Neur_chan_LBD"/>
    <property type="match status" value="1"/>
</dbReference>
<accession>A0A7I4Z323</accession>
<sequence length="343" mass="39551">MILILICFGITTASIPKSLLVPNRSYPPGQPINVHIKIDVQQTQMDFNTATLYVHGTTSMSWADTRKSWLPSEDGQKTLTIDAALTPGNFRQVHAGLWVPSIKNRFKLLAFKGASNLYSDQLAFTSAGEVTNRFRFMLMVSCVIDDINYPYDSYVCYEKFRDYEKNTTVRYTYYKNSKEFMTVSDTAYRSGHKITNYTSYKNVSDIGKYFSDSKDFYLETIDIGFTVQRNQPRVVINLIIPIYCITLMDGFMYIFGYGMQRAYLLPVYITFFTDISSIYTVSRLPHIVRWFFARLFSTSTCLIALIFTKELSRCSRRFLAIVATTAIFYAIFSLPYDIFESSM</sequence>
<dbReference type="GO" id="GO:0005230">
    <property type="term" value="F:extracellular ligand-gated monoatomic ion channel activity"/>
    <property type="evidence" value="ECO:0007669"/>
    <property type="project" value="InterPro"/>
</dbReference>
<dbReference type="PANTHER" id="PTHR18945">
    <property type="entry name" value="NEUROTRANSMITTER GATED ION CHANNEL"/>
    <property type="match status" value="1"/>
</dbReference>
<keyword evidence="1" id="KW-0472">Membrane</keyword>
<feature type="transmembrane region" description="Helical" evidence="1">
    <location>
        <begin position="234"/>
        <end position="255"/>
    </location>
</feature>
<evidence type="ECO:0000256" key="1">
    <source>
        <dbReference type="SAM" id="Phobius"/>
    </source>
</evidence>
<keyword evidence="3" id="KW-1185">Reference proteome</keyword>
<name>A0A7I4Z323_HAECO</name>
<feature type="transmembrane region" description="Helical" evidence="1">
    <location>
        <begin position="262"/>
        <end position="281"/>
    </location>
</feature>
<protein>
    <submittedName>
        <fullName evidence="4">Neur_chan_LBD domain-containing protein</fullName>
    </submittedName>
</protein>
<feature type="transmembrane region" description="Helical" evidence="1">
    <location>
        <begin position="318"/>
        <end position="336"/>
    </location>
</feature>
<keyword evidence="1" id="KW-1133">Transmembrane helix</keyword>
<dbReference type="OrthoDB" id="5818879at2759"/>
<dbReference type="Proteomes" id="UP000025227">
    <property type="component" value="Unplaced"/>
</dbReference>
<dbReference type="InterPro" id="IPR036734">
    <property type="entry name" value="Neur_chan_lig-bd_sf"/>
</dbReference>
<keyword evidence="1" id="KW-0812">Transmembrane</keyword>
<dbReference type="AlphaFoldDB" id="A0A7I4Z323"/>
<dbReference type="WBParaSite" id="HCON_00165320-00001">
    <property type="protein sequence ID" value="HCON_00165320-00001"/>
    <property type="gene ID" value="HCON_00165320"/>
</dbReference>
<dbReference type="InterPro" id="IPR006202">
    <property type="entry name" value="Neur_chan_lig-bd"/>
</dbReference>
<proteinExistence type="predicted"/>
<dbReference type="Gene3D" id="2.70.170.10">
    <property type="entry name" value="Neurotransmitter-gated ion-channel ligand-binding domain"/>
    <property type="match status" value="1"/>
</dbReference>
<dbReference type="InterPro" id="IPR006201">
    <property type="entry name" value="Neur_channel"/>
</dbReference>
<organism evidence="3 4">
    <name type="scientific">Haemonchus contortus</name>
    <name type="common">Barber pole worm</name>
    <dbReference type="NCBI Taxonomy" id="6289"/>
    <lineage>
        <taxon>Eukaryota</taxon>
        <taxon>Metazoa</taxon>
        <taxon>Ecdysozoa</taxon>
        <taxon>Nematoda</taxon>
        <taxon>Chromadorea</taxon>
        <taxon>Rhabditida</taxon>
        <taxon>Rhabditina</taxon>
        <taxon>Rhabditomorpha</taxon>
        <taxon>Strongyloidea</taxon>
        <taxon>Trichostrongylidae</taxon>
        <taxon>Haemonchus</taxon>
    </lineage>
</organism>
<feature type="transmembrane region" description="Helical" evidence="1">
    <location>
        <begin position="287"/>
        <end position="306"/>
    </location>
</feature>
<evidence type="ECO:0000313" key="3">
    <source>
        <dbReference type="Proteomes" id="UP000025227"/>
    </source>
</evidence>
<dbReference type="SUPFAM" id="SSF63712">
    <property type="entry name" value="Nicotinic receptor ligand binding domain-like"/>
    <property type="match status" value="1"/>
</dbReference>
<dbReference type="OMA" id="TPGNFRQ"/>